<evidence type="ECO:0008006" key="4">
    <source>
        <dbReference type="Google" id="ProtNLM"/>
    </source>
</evidence>
<keyword evidence="1" id="KW-0472">Membrane</keyword>
<keyword evidence="1" id="KW-1133">Transmembrane helix</keyword>
<name>A0ABD5PXI4_9EURY</name>
<dbReference type="RefSeq" id="WP_254267456.1">
    <property type="nucleotide sequence ID" value="NZ_CP100400.1"/>
</dbReference>
<feature type="transmembrane region" description="Helical" evidence="1">
    <location>
        <begin position="68"/>
        <end position="86"/>
    </location>
</feature>
<reference evidence="2 3" key="1">
    <citation type="journal article" date="2019" name="Int. J. Syst. Evol. Microbiol.">
        <title>The Global Catalogue of Microorganisms (GCM) 10K type strain sequencing project: providing services to taxonomists for standard genome sequencing and annotation.</title>
        <authorList>
            <consortium name="The Broad Institute Genomics Platform"/>
            <consortium name="The Broad Institute Genome Sequencing Center for Infectious Disease"/>
            <person name="Wu L."/>
            <person name="Ma J."/>
        </authorList>
    </citation>
    <scope>NUCLEOTIDE SEQUENCE [LARGE SCALE GENOMIC DNA]</scope>
    <source>
        <strain evidence="2 3">XZYJ18</strain>
    </source>
</reference>
<accession>A0ABD5PXI4</accession>
<evidence type="ECO:0000313" key="2">
    <source>
        <dbReference type="EMBL" id="MFC4823043.1"/>
    </source>
</evidence>
<keyword evidence="1" id="KW-0812">Transmembrane</keyword>
<dbReference type="GeneID" id="73045912"/>
<dbReference type="Proteomes" id="UP001595945">
    <property type="component" value="Unassembled WGS sequence"/>
</dbReference>
<evidence type="ECO:0000256" key="1">
    <source>
        <dbReference type="SAM" id="Phobius"/>
    </source>
</evidence>
<feature type="transmembrane region" description="Helical" evidence="1">
    <location>
        <begin position="20"/>
        <end position="36"/>
    </location>
</feature>
<gene>
    <name evidence="2" type="ORF">ACFO9K_02085</name>
</gene>
<feature type="transmembrane region" description="Helical" evidence="1">
    <location>
        <begin position="43"/>
        <end position="62"/>
    </location>
</feature>
<protein>
    <recommendedName>
        <fullName evidence="4">Lycopene cyclase domain-containing protein</fullName>
    </recommendedName>
</protein>
<organism evidence="2 3">
    <name type="scientific">Halorussus aquaticus</name>
    <dbReference type="NCBI Taxonomy" id="2953748"/>
    <lineage>
        <taxon>Archaea</taxon>
        <taxon>Methanobacteriati</taxon>
        <taxon>Methanobacteriota</taxon>
        <taxon>Stenosarchaea group</taxon>
        <taxon>Halobacteria</taxon>
        <taxon>Halobacteriales</taxon>
        <taxon>Haladaptataceae</taxon>
        <taxon>Halorussus</taxon>
    </lineage>
</organism>
<evidence type="ECO:0000313" key="3">
    <source>
        <dbReference type="Proteomes" id="UP001595945"/>
    </source>
</evidence>
<comment type="caution">
    <text evidence="2">The sequence shown here is derived from an EMBL/GenBank/DDBJ whole genome shotgun (WGS) entry which is preliminary data.</text>
</comment>
<dbReference type="EMBL" id="JBHSHT010000001">
    <property type="protein sequence ID" value="MFC4823043.1"/>
    <property type="molecule type" value="Genomic_DNA"/>
</dbReference>
<sequence length="173" mass="18939">MFGSFPAEAEPDGAVFGPHHFYIGVLLILLVCLMVRDPDSESAPWGVAGLTLLSVFSFALTWPYYPAVGAFGVLVLLGGATAISVVRPFWWRYGLFARTVLVVGLFVAWDDVLSHALGWRTPLDALWIRYLYPYVSDPYVPSGVRLPSDVRLLADVEPFVAENLPDALAVVAL</sequence>
<proteinExistence type="predicted"/>
<keyword evidence="3" id="KW-1185">Reference proteome</keyword>
<dbReference type="AlphaFoldDB" id="A0ABD5PXI4"/>